<comment type="caution">
    <text evidence="2">The sequence shown here is derived from an EMBL/GenBank/DDBJ whole genome shotgun (WGS) entry which is preliminary data.</text>
</comment>
<sequence length="109" mass="12871">MMLGNAFMNITRRASLRKILSSLDLSEAEEVLRSKYKYVPGKPGRPPLPPIGMFLSFTIMFLRMESYRDYHAFLERDKFWRRTLEFKKTPDIGSYSHFLNRVGVATFER</sequence>
<proteinExistence type="predicted"/>
<name>X1B2R6_9ZZZZ</name>
<feature type="domain" description="Transposase InsH N-terminal" evidence="1">
    <location>
        <begin position="10"/>
        <end position="101"/>
    </location>
</feature>
<evidence type="ECO:0000313" key="2">
    <source>
        <dbReference type="EMBL" id="GAG90054.1"/>
    </source>
</evidence>
<accession>X1B2R6</accession>
<dbReference type="Pfam" id="PF05598">
    <property type="entry name" value="DUF772"/>
    <property type="match status" value="1"/>
</dbReference>
<reference evidence="2" key="1">
    <citation type="journal article" date="2014" name="Front. Microbiol.">
        <title>High frequency of phylogenetically diverse reductive dehalogenase-homologous genes in deep subseafloor sedimentary metagenomes.</title>
        <authorList>
            <person name="Kawai M."/>
            <person name="Futagami T."/>
            <person name="Toyoda A."/>
            <person name="Takaki Y."/>
            <person name="Nishi S."/>
            <person name="Hori S."/>
            <person name="Arai W."/>
            <person name="Tsubouchi T."/>
            <person name="Morono Y."/>
            <person name="Uchiyama I."/>
            <person name="Ito T."/>
            <person name="Fujiyama A."/>
            <person name="Inagaki F."/>
            <person name="Takami H."/>
        </authorList>
    </citation>
    <scope>NUCLEOTIDE SEQUENCE</scope>
    <source>
        <strain evidence="2">Expedition CK06-06</strain>
    </source>
</reference>
<organism evidence="2">
    <name type="scientific">marine sediment metagenome</name>
    <dbReference type="NCBI Taxonomy" id="412755"/>
    <lineage>
        <taxon>unclassified sequences</taxon>
        <taxon>metagenomes</taxon>
        <taxon>ecological metagenomes</taxon>
    </lineage>
</organism>
<protein>
    <recommendedName>
        <fullName evidence="1">Transposase InsH N-terminal domain-containing protein</fullName>
    </recommendedName>
</protein>
<evidence type="ECO:0000259" key="1">
    <source>
        <dbReference type="Pfam" id="PF05598"/>
    </source>
</evidence>
<gene>
    <name evidence="2" type="ORF">S01H4_23261</name>
</gene>
<dbReference type="EMBL" id="BART01010767">
    <property type="protein sequence ID" value="GAG90054.1"/>
    <property type="molecule type" value="Genomic_DNA"/>
</dbReference>
<dbReference type="AlphaFoldDB" id="X1B2R6"/>
<dbReference type="InterPro" id="IPR008490">
    <property type="entry name" value="Transposase_InsH_N"/>
</dbReference>
<feature type="non-terminal residue" evidence="2">
    <location>
        <position position="109"/>
    </location>
</feature>